<evidence type="ECO:0000313" key="4">
    <source>
        <dbReference type="Proteomes" id="UP000279833"/>
    </source>
</evidence>
<feature type="region of interest" description="Disordered" evidence="1">
    <location>
        <begin position="33"/>
        <end position="57"/>
    </location>
</feature>
<evidence type="ECO:0000313" key="3">
    <source>
        <dbReference type="EMBL" id="VDP59572.1"/>
    </source>
</evidence>
<evidence type="ECO:0000256" key="2">
    <source>
        <dbReference type="SAM" id="SignalP"/>
    </source>
</evidence>
<feature type="signal peptide" evidence="2">
    <location>
        <begin position="1"/>
        <end position="16"/>
    </location>
</feature>
<feature type="compositionally biased region" description="Basic and acidic residues" evidence="1">
    <location>
        <begin position="41"/>
        <end position="55"/>
    </location>
</feature>
<keyword evidence="2" id="KW-0732">Signal</keyword>
<feature type="compositionally biased region" description="Basic and acidic residues" evidence="1">
    <location>
        <begin position="81"/>
        <end position="95"/>
    </location>
</feature>
<evidence type="ECO:0000256" key="1">
    <source>
        <dbReference type="SAM" id="MobiDB-lite"/>
    </source>
</evidence>
<dbReference type="WBParaSite" id="SCUD_0001557501-mRNA-1">
    <property type="protein sequence ID" value="SCUD_0001557501-mRNA-1"/>
    <property type="gene ID" value="SCUD_0001557501"/>
</dbReference>
<feature type="region of interest" description="Disordered" evidence="1">
    <location>
        <begin position="72"/>
        <end position="129"/>
    </location>
</feature>
<protein>
    <submittedName>
        <fullName evidence="5">Secreted phosphoprotein 24</fullName>
    </submittedName>
</protein>
<proteinExistence type="predicted"/>
<dbReference type="EMBL" id="UZAK01037744">
    <property type="protein sequence ID" value="VDP59572.1"/>
    <property type="molecule type" value="Genomic_DNA"/>
</dbReference>
<gene>
    <name evidence="3" type="ORF">SCUD_LOCUS15572</name>
</gene>
<organism evidence="5">
    <name type="scientific">Schistosoma curassoni</name>
    <dbReference type="NCBI Taxonomy" id="6186"/>
    <lineage>
        <taxon>Eukaryota</taxon>
        <taxon>Metazoa</taxon>
        <taxon>Spiralia</taxon>
        <taxon>Lophotrochozoa</taxon>
        <taxon>Platyhelminthes</taxon>
        <taxon>Trematoda</taxon>
        <taxon>Digenea</taxon>
        <taxon>Strigeidida</taxon>
        <taxon>Schistosomatoidea</taxon>
        <taxon>Schistosomatidae</taxon>
        <taxon>Schistosoma</taxon>
    </lineage>
</organism>
<dbReference type="Proteomes" id="UP000279833">
    <property type="component" value="Unassembled WGS sequence"/>
</dbReference>
<dbReference type="AlphaFoldDB" id="A0A183KKL0"/>
<feature type="chain" id="PRO_5043140870" evidence="2">
    <location>
        <begin position="17"/>
        <end position="129"/>
    </location>
</feature>
<reference evidence="3 4" key="2">
    <citation type="submission" date="2018-11" db="EMBL/GenBank/DDBJ databases">
        <authorList>
            <consortium name="Pathogen Informatics"/>
        </authorList>
    </citation>
    <scope>NUCLEOTIDE SEQUENCE [LARGE SCALE GENOMIC DNA]</scope>
    <source>
        <strain evidence="3">Dakar</strain>
        <strain evidence="4">Dakar, Senegal</strain>
    </source>
</reference>
<reference evidence="5" key="1">
    <citation type="submission" date="2016-06" db="UniProtKB">
        <authorList>
            <consortium name="WormBaseParasite"/>
        </authorList>
    </citation>
    <scope>IDENTIFICATION</scope>
</reference>
<evidence type="ECO:0000313" key="5">
    <source>
        <dbReference type="WBParaSite" id="SCUD_0001557501-mRNA-1"/>
    </source>
</evidence>
<sequence>MCKIYVAILLIEQIIASVNPEFLCPEVCIKTLQDTSSDEESTPKDEGGSEFRDGSDMCQPVLRLVDEENLLVLPPEDQEEKSEVDTTLYDDRSDVRTPSNEGVINKPETPHKSPETAEGQVCKKKKKKK</sequence>
<name>A0A183KKL0_9TREM</name>
<accession>A0A183KKL0</accession>
<keyword evidence="4" id="KW-1185">Reference proteome</keyword>